<dbReference type="Proteomes" id="UP000814033">
    <property type="component" value="Unassembled WGS sequence"/>
</dbReference>
<reference evidence="1" key="1">
    <citation type="submission" date="2021-02" db="EMBL/GenBank/DDBJ databases">
        <authorList>
            <consortium name="DOE Joint Genome Institute"/>
            <person name="Ahrendt S."/>
            <person name="Looney B.P."/>
            <person name="Miyauchi S."/>
            <person name="Morin E."/>
            <person name="Drula E."/>
            <person name="Courty P.E."/>
            <person name="Chicoki N."/>
            <person name="Fauchery L."/>
            <person name="Kohler A."/>
            <person name="Kuo A."/>
            <person name="Labutti K."/>
            <person name="Pangilinan J."/>
            <person name="Lipzen A."/>
            <person name="Riley R."/>
            <person name="Andreopoulos W."/>
            <person name="He G."/>
            <person name="Johnson J."/>
            <person name="Barry K.W."/>
            <person name="Grigoriev I.V."/>
            <person name="Nagy L."/>
            <person name="Hibbett D."/>
            <person name="Henrissat B."/>
            <person name="Matheny P.B."/>
            <person name="Labbe J."/>
            <person name="Martin F."/>
        </authorList>
    </citation>
    <scope>NUCLEOTIDE SEQUENCE</scope>
    <source>
        <strain evidence="1">FP105234-sp</strain>
    </source>
</reference>
<sequence>MADVPIDVATLWSLLCSSIFYGVHVVTFGNAVWVMIIKRRRQARRPHLIGVAFVLFAIGTAYLALAFRRILNAFVFFQGPGGAKGQLEQISDMLASVKGSLFITQILTGDMILIYRCFVVYGKDWRAIILPIVLWLGFAIIGAFVVYIPFTLHVHAVLSVARLEPFLISATSLTLAINVFCTSLIVRRIWLAQQQSLRMFSTGGVIQSFRRTIGIIVESAAMYTMTITIFFALELSKNNAEYIVAEYRANHRHRVQLDHHPRRSRTICREPTSDRNSDPKFSNHTPAQPPFVERLFVFYPAQQRRQLYAAVAAHPRYASPPVQLW</sequence>
<proteinExistence type="predicted"/>
<reference evidence="1" key="2">
    <citation type="journal article" date="2022" name="New Phytol.">
        <title>Evolutionary transition to the ectomycorrhizal habit in the genomes of a hyperdiverse lineage of mushroom-forming fungi.</title>
        <authorList>
            <person name="Looney B."/>
            <person name="Miyauchi S."/>
            <person name="Morin E."/>
            <person name="Drula E."/>
            <person name="Courty P.E."/>
            <person name="Kohler A."/>
            <person name="Kuo A."/>
            <person name="LaButti K."/>
            <person name="Pangilinan J."/>
            <person name="Lipzen A."/>
            <person name="Riley R."/>
            <person name="Andreopoulos W."/>
            <person name="He G."/>
            <person name="Johnson J."/>
            <person name="Nolan M."/>
            <person name="Tritt A."/>
            <person name="Barry K.W."/>
            <person name="Grigoriev I.V."/>
            <person name="Nagy L.G."/>
            <person name="Hibbett D."/>
            <person name="Henrissat B."/>
            <person name="Matheny P.B."/>
            <person name="Labbe J."/>
            <person name="Martin F.M."/>
        </authorList>
    </citation>
    <scope>NUCLEOTIDE SEQUENCE</scope>
    <source>
        <strain evidence="1">FP105234-sp</strain>
    </source>
</reference>
<gene>
    <name evidence="1" type="ORF">FA95DRAFT_219039</name>
</gene>
<dbReference type="EMBL" id="MU275972">
    <property type="protein sequence ID" value="KAI0044744.1"/>
    <property type="molecule type" value="Genomic_DNA"/>
</dbReference>
<organism evidence="1 2">
    <name type="scientific">Auriscalpium vulgare</name>
    <dbReference type="NCBI Taxonomy" id="40419"/>
    <lineage>
        <taxon>Eukaryota</taxon>
        <taxon>Fungi</taxon>
        <taxon>Dikarya</taxon>
        <taxon>Basidiomycota</taxon>
        <taxon>Agaricomycotina</taxon>
        <taxon>Agaricomycetes</taxon>
        <taxon>Russulales</taxon>
        <taxon>Auriscalpiaceae</taxon>
        <taxon>Auriscalpium</taxon>
    </lineage>
</organism>
<evidence type="ECO:0000313" key="2">
    <source>
        <dbReference type="Proteomes" id="UP000814033"/>
    </source>
</evidence>
<keyword evidence="2" id="KW-1185">Reference proteome</keyword>
<protein>
    <submittedName>
        <fullName evidence="1">Uncharacterized protein</fullName>
    </submittedName>
</protein>
<comment type="caution">
    <text evidence="1">The sequence shown here is derived from an EMBL/GenBank/DDBJ whole genome shotgun (WGS) entry which is preliminary data.</text>
</comment>
<name>A0ACB8RLA4_9AGAM</name>
<accession>A0ACB8RLA4</accession>
<evidence type="ECO:0000313" key="1">
    <source>
        <dbReference type="EMBL" id="KAI0044744.1"/>
    </source>
</evidence>